<feature type="region of interest" description="Disordered" evidence="1">
    <location>
        <begin position="2012"/>
        <end position="2035"/>
    </location>
</feature>
<evidence type="ECO:0000256" key="1">
    <source>
        <dbReference type="SAM" id="MobiDB-lite"/>
    </source>
</evidence>
<dbReference type="SUPFAM" id="SSF51197">
    <property type="entry name" value="Clavaminate synthase-like"/>
    <property type="match status" value="1"/>
</dbReference>
<dbReference type="InParanoid" id="B0CUN3"/>
<dbReference type="Proteomes" id="UP000001194">
    <property type="component" value="Unassembled WGS sequence"/>
</dbReference>
<evidence type="ECO:0000256" key="2">
    <source>
        <dbReference type="SAM" id="Phobius"/>
    </source>
</evidence>
<feature type="compositionally biased region" description="Acidic residues" evidence="1">
    <location>
        <begin position="792"/>
        <end position="801"/>
    </location>
</feature>
<name>B0CUN3_LACBS</name>
<evidence type="ECO:0000313" key="3">
    <source>
        <dbReference type="EMBL" id="EDR14121.1"/>
    </source>
</evidence>
<organism evidence="4">
    <name type="scientific">Laccaria bicolor (strain S238N-H82 / ATCC MYA-4686)</name>
    <name type="common">Bicoloured deceiver</name>
    <name type="synonym">Laccaria laccata var. bicolor</name>
    <dbReference type="NCBI Taxonomy" id="486041"/>
    <lineage>
        <taxon>Eukaryota</taxon>
        <taxon>Fungi</taxon>
        <taxon>Dikarya</taxon>
        <taxon>Basidiomycota</taxon>
        <taxon>Agaricomycotina</taxon>
        <taxon>Agaricomycetes</taxon>
        <taxon>Agaricomycetidae</taxon>
        <taxon>Agaricales</taxon>
        <taxon>Agaricineae</taxon>
        <taxon>Hydnangiaceae</taxon>
        <taxon>Laccaria</taxon>
    </lineage>
</organism>
<dbReference type="HOGENOM" id="CLU_233357_0_0_1"/>
<keyword evidence="2" id="KW-1133">Transmembrane helix</keyword>
<dbReference type="GeneID" id="6070526"/>
<dbReference type="OrthoDB" id="3270451at2759"/>
<proteinExistence type="predicted"/>
<evidence type="ECO:0000313" key="4">
    <source>
        <dbReference type="Proteomes" id="UP000001194"/>
    </source>
</evidence>
<sequence>MSQSATCQLNDKSLLWAQVPCKPSKRYFSRADKMVLKRLGTCGAKLKEGRRAALGTPSTMSSHPLAYHSSVYMTPSARVSLPLAKTFSLGRRVHPLSQIRRRSLAYHSLFPTRYSVNDVEPSAHVSFPHITLSTTFIPRQQRRPILSRISPPFQNVQLDTLSTTLTLPLSKMFNSGAIHHLFYLKSAMDSDTSSSAHVVNCPSECRAVSPVFSAFPWATPHVVQVPKPLADFTEIMSPHKHFINSLNRFERSLFAFDKLAVDSNELAPLLGLDVLKASNAVTLHPTVMTASSKGEYKTLASIVSAYRMFEVLALDCEIGVSQPPIRLLPPLSFNKSEQDSEKIVGFDKLENWPKVLLNFRKLIGQSGLPQIPDDLHAGSKHLALLRMASKNKEKVAYVNVVDNFLQAALHLYYLKMTQFRDGSLPDYPDILNDRLHIFKDETSTDEFINDQEEGTYYLQDLRDGETASHSLHQLGTPLQLALLLTPFYLLFPFRIITRSYNRRLVLESFAELTPRKTPLVLKIESSIWRSLIALADVTITPHEALTQLVSRLPWAEIEAASNNPHDCRMFCTPLAQPSSSSTPLQPGLAVGRQLAIEGASNALTPDIQVGGSMPEAPVIPNTQVSTSMGNNASLVNEEHPEARSTTSPMDDDGDSPMLPTPLSTSDRPESPPPPMDEDGSPTPPIPLATSDRPKSPSTHDGGSPMPESLETSLASVLNSVFQSRPILSPHLGTVNPSHISLPLNLLGKNLSGQEDIEMGALSELSSSSEDEESEHSPAGPVKKTNPEVQPSDNDDTDDEESSSSSSDESTDSDVKKPITPGNRGGRGDPGNLKKPRVGSSTVDAKGPKAEGSQATGGENNPRKRSRFGSIGNSPDKPINVDEFLSMFEPAILHDYGKDEEISFSKEEAPRIVCDRSFTVYDIDGNPHEFTPEFHHGVFNDRFQEFMELVYDGYIEGRPPHIVDPQNSCLAKLHHQDFSTMSASDIQNKMRHKQVVVTGLPFDEKMQFDAKGLRTVVGSMTAQISITDFSVINPGTDCVPSVVSGHVNDLLENASSTGKILNGLDLPMWSSYRPSNNYETDAVAWNFTRGTHRIPLHGPFPTQDHEWGIAGLKHVLTFLHIDCDGFNTRYGTKVGRKLWAFLRPRDSKKLSSIDFYMDEDGFSLSGKPKDIKYDFEAVVLRPGDELHMLPNSAHWVYGIDDVIAQGGHYYSSYLMQETLQGIVHAFVLNKFLTNTEHIPSRHLLRRILIFYQVGLIEGAISEDDPALVHLPNVETMEGVLNIICLAVLIILGNVLDFRTYSTPNQGEDDEASPTQRTLMDTGDINAIPNNERIAYCYARGVALHILKWLRSCATFTGPPDGLADDLISLFFVQILASLSDYKSLAEAKTYGGVPHCTSHLLSKQIANVLEVDPILKAAWVHKERVPSHSLGLKEEEKYNVEWRRDWERTSWRAPSVDFTLAGQTPFDIKYFEATKLRINSENANMIVDVVKPPRKKAKLLLYAMCTLYNILTIILQSISLIAILLFKICEPKYFASKLVIVWQHSSSRTSFANYVCGMMPSITQISIQTDSVILSHCEINVEDLARWFSLSGKPKDIKYDFEAVVLRPGDELHMLPNSAHWVYGIDDVIAQGGHYYSSYLMQETLQGIVHAFVLNKFLTNTEHIPSRHLLRRILIFYQVGLIEGAISEDDPALVHLPNVETMEGVLNIICLAVLIILGNVLDFRTYSTPNQGEDDEASPTQRTLMDTGDINAIPNNERIAYCYARGVALHILKWLRSCATFTGPPDGLADDLISLFFVQILASLSDYKSLAEAKTYGGVPHCTSHLLSKQIANVLEVDPILKAAWVHKERVPSHSLGLKEEEKYNVEWRRDWERTSWRAPSVDFTLAGQTPFDIKYFEATKLRINSENANMIVDVVKPPRKKAKLLLYAMCTLYNILTIILQSISLIAILLFKICEPKYFASKLVIVWQHSSSRTSFANYVCGMMPSITQISIQTDSVILSHCEINVEDLARSDYTETDDDGSRASESGSDNEQEL</sequence>
<feature type="transmembrane region" description="Helical" evidence="2">
    <location>
        <begin position="1924"/>
        <end position="1951"/>
    </location>
</feature>
<feature type="region of interest" description="Disordered" evidence="1">
    <location>
        <begin position="754"/>
        <end position="875"/>
    </location>
</feature>
<protein>
    <submittedName>
        <fullName evidence="3">Predicted protein</fullName>
    </submittedName>
</protein>
<feature type="region of interest" description="Disordered" evidence="1">
    <location>
        <begin position="636"/>
        <end position="711"/>
    </location>
</feature>
<keyword evidence="2" id="KW-0472">Membrane</keyword>
<keyword evidence="2" id="KW-0812">Transmembrane</keyword>
<reference evidence="3 4" key="1">
    <citation type="journal article" date="2008" name="Nature">
        <title>The genome of Laccaria bicolor provides insights into mycorrhizal symbiosis.</title>
        <authorList>
            <person name="Martin F."/>
            <person name="Aerts A."/>
            <person name="Ahren D."/>
            <person name="Brun A."/>
            <person name="Danchin E.G.J."/>
            <person name="Duchaussoy F."/>
            <person name="Gibon J."/>
            <person name="Kohler A."/>
            <person name="Lindquist E."/>
            <person name="Pereda V."/>
            <person name="Salamov A."/>
            <person name="Shapiro H.J."/>
            <person name="Wuyts J."/>
            <person name="Blaudez D."/>
            <person name="Buee M."/>
            <person name="Brokstein P."/>
            <person name="Canbaeck B."/>
            <person name="Cohen D."/>
            <person name="Courty P.E."/>
            <person name="Coutinho P.M."/>
            <person name="Delaruelle C."/>
            <person name="Detter J.C."/>
            <person name="Deveau A."/>
            <person name="DiFazio S."/>
            <person name="Duplessis S."/>
            <person name="Fraissinet-Tachet L."/>
            <person name="Lucic E."/>
            <person name="Frey-Klett P."/>
            <person name="Fourrey C."/>
            <person name="Feussner I."/>
            <person name="Gay G."/>
            <person name="Grimwood J."/>
            <person name="Hoegger P.J."/>
            <person name="Jain P."/>
            <person name="Kilaru S."/>
            <person name="Labbe J."/>
            <person name="Lin Y.C."/>
            <person name="Legue V."/>
            <person name="Le Tacon F."/>
            <person name="Marmeisse R."/>
            <person name="Melayah D."/>
            <person name="Montanini B."/>
            <person name="Muratet M."/>
            <person name="Nehls U."/>
            <person name="Niculita-Hirzel H."/>
            <person name="Oudot-Le Secq M.P."/>
            <person name="Peter M."/>
            <person name="Quesneville H."/>
            <person name="Rajashekar B."/>
            <person name="Reich M."/>
            <person name="Rouhier N."/>
            <person name="Schmutz J."/>
            <person name="Yin T."/>
            <person name="Chalot M."/>
            <person name="Henrissat B."/>
            <person name="Kuees U."/>
            <person name="Lucas S."/>
            <person name="Van de Peer Y."/>
            <person name="Podila G.K."/>
            <person name="Polle A."/>
            <person name="Pukkila P.J."/>
            <person name="Richardson P.M."/>
            <person name="Rouze P."/>
            <person name="Sanders I.R."/>
            <person name="Stajich J.E."/>
            <person name="Tunlid A."/>
            <person name="Tuskan G."/>
            <person name="Grigoriev I.V."/>
        </authorList>
    </citation>
    <scope>NUCLEOTIDE SEQUENCE [LARGE SCALE GENOMIC DNA]</scope>
    <source>
        <strain evidence="4">S238N-H82 / ATCC MYA-4686</strain>
    </source>
</reference>
<feature type="transmembrane region" description="Helical" evidence="2">
    <location>
        <begin position="1277"/>
        <end position="1294"/>
    </location>
</feature>
<dbReference type="KEGG" id="lbc:LACBIDRAFT_321926"/>
<dbReference type="RefSeq" id="XP_001874680.1">
    <property type="nucleotide sequence ID" value="XM_001874645.1"/>
</dbReference>
<dbReference type="EMBL" id="DS547092">
    <property type="protein sequence ID" value="EDR14121.1"/>
    <property type="molecule type" value="Genomic_DNA"/>
</dbReference>
<gene>
    <name evidence="3" type="ORF">LACBIDRAFT_321926</name>
</gene>
<feature type="transmembrane region" description="Helical" evidence="2">
    <location>
        <begin position="1498"/>
        <end position="1525"/>
    </location>
</feature>
<keyword evidence="4" id="KW-1185">Reference proteome</keyword>
<accession>B0CUN3</accession>